<dbReference type="AlphaFoldDB" id="A0AB39VBK3"/>
<sequence length="115" mass="13334">MKKFILLGIVILTLVAQANSSFNINNKNYNYDKINAYCLEIWKTTKNNSKYITTFKASLCRVNENVVRNVTVIFEDNDININYDVSKKLFFAPVGYISYAKYNSNTNIWKLGEQL</sequence>
<keyword evidence="1" id="KW-0732">Signal</keyword>
<gene>
    <name evidence="2" type="ORF">AB8B23_02580</name>
</gene>
<proteinExistence type="predicted"/>
<feature type="chain" id="PRO_5044302374" evidence="1">
    <location>
        <begin position="19"/>
        <end position="115"/>
    </location>
</feature>
<name>A0AB39VBK3_9FUSO</name>
<evidence type="ECO:0000313" key="2">
    <source>
        <dbReference type="EMBL" id="XDU65065.1"/>
    </source>
</evidence>
<dbReference type="EMBL" id="CP165646">
    <property type="protein sequence ID" value="XDU65065.1"/>
    <property type="molecule type" value="Genomic_DNA"/>
</dbReference>
<dbReference type="KEGG" id="lmes:AB8B23_02580"/>
<protein>
    <submittedName>
        <fullName evidence="2">Uncharacterized protein</fullName>
    </submittedName>
</protein>
<reference evidence="2" key="1">
    <citation type="submission" date="2024-07" db="EMBL/GenBank/DDBJ databases">
        <authorList>
            <person name="Li X.-J."/>
            <person name="Wang X."/>
        </authorList>
    </citation>
    <scope>NUCLEOTIDE SEQUENCE</scope>
    <source>
        <strain evidence="2">HSP-342</strain>
    </source>
</reference>
<organism evidence="2">
    <name type="scientific">Leptotrichia mesophila</name>
    <dbReference type="NCBI Taxonomy" id="3239303"/>
    <lineage>
        <taxon>Bacteria</taxon>
        <taxon>Fusobacteriati</taxon>
        <taxon>Fusobacteriota</taxon>
        <taxon>Fusobacteriia</taxon>
        <taxon>Fusobacteriales</taxon>
        <taxon>Leptotrichiaceae</taxon>
        <taxon>Leptotrichia</taxon>
    </lineage>
</organism>
<dbReference type="RefSeq" id="WP_369713276.1">
    <property type="nucleotide sequence ID" value="NZ_CP165646.1"/>
</dbReference>
<feature type="signal peptide" evidence="1">
    <location>
        <begin position="1"/>
        <end position="18"/>
    </location>
</feature>
<evidence type="ECO:0000256" key="1">
    <source>
        <dbReference type="SAM" id="SignalP"/>
    </source>
</evidence>
<accession>A0AB39VBK3</accession>